<sequence>MSKASLSHTRLWILENVWAKITSIYTLQILSDTSGFMYAGIAFLDAVRASSIVPEHGKPPTSKIYAAVFHMLKTGKSLELVVGSYKLLVDLNKRFPRVYLSGMDDSRISYNSPSQLVVVKEAWSPIIECLDNATAVGEAGDKQSGGSLDPSSFHVLIEELAEILSETKFLAATIKPLRNMLLFQYLVIVFEDDFLPRNATLNWSMQRESLLSLLLGSRKINFKGLMKDCMAIICQLSQLLQSELGKHLVLQESSESKLSKNCYSALSLALLGVLKDTCASMEKLLVMIMDLDVARKKANIEGYTTRADSPRTPLIDIILDELAYHKDSVPVFLKVFSEPKWKLEIVVQYLSKYITKPSVRTRKPNDHTEDSTFVGALKCFSNKTSTKSLIKKIGADVVQFLLAHGYQAQLSILSKGNADGNIAGDKEGGVGALVDLCHTFISAFDSLRSTDEHMEILSIVKEALFTAATIISMKS</sequence>
<keyword evidence="2" id="KW-1185">Reference proteome</keyword>
<dbReference type="PANTHER" id="PTHR37243:SF2">
    <property type="entry name" value="NEGATIVE REGULATOR OF SYSTEMIC ACQUIRED RESISTANCE SNI1"/>
    <property type="match status" value="1"/>
</dbReference>
<proteinExistence type="predicted"/>
<dbReference type="InterPro" id="IPR034561">
    <property type="entry name" value="SNI1"/>
</dbReference>
<dbReference type="PANTHER" id="PTHR37243">
    <property type="entry name" value="NEGATIVE REGULATOR OF SYSTEMIC ACQUIRED RESISTANCE SNI1"/>
    <property type="match status" value="1"/>
</dbReference>
<dbReference type="Proteomes" id="UP001603857">
    <property type="component" value="Unassembled WGS sequence"/>
</dbReference>
<evidence type="ECO:0000313" key="2">
    <source>
        <dbReference type="Proteomes" id="UP001603857"/>
    </source>
</evidence>
<evidence type="ECO:0008006" key="3">
    <source>
        <dbReference type="Google" id="ProtNLM"/>
    </source>
</evidence>
<reference evidence="1 2" key="1">
    <citation type="submission" date="2024-08" db="EMBL/GenBank/DDBJ databases">
        <title>Insights into the chromosomal genome structure of Flemingia macrophylla.</title>
        <authorList>
            <person name="Ding Y."/>
            <person name="Zhao Y."/>
            <person name="Bi W."/>
            <person name="Wu M."/>
            <person name="Zhao G."/>
            <person name="Gong Y."/>
            <person name="Li W."/>
            <person name="Zhang P."/>
        </authorList>
    </citation>
    <scope>NUCLEOTIDE SEQUENCE [LARGE SCALE GENOMIC DNA]</scope>
    <source>
        <strain evidence="1">DYQJB</strain>
        <tissue evidence="1">Leaf</tissue>
    </source>
</reference>
<evidence type="ECO:0000313" key="1">
    <source>
        <dbReference type="EMBL" id="KAL2321098.1"/>
    </source>
</evidence>
<name>A0ABD1LCD1_9FABA</name>
<dbReference type="AlphaFoldDB" id="A0ABD1LCD1"/>
<dbReference type="EMBL" id="JBGMDY010000010">
    <property type="protein sequence ID" value="KAL2321098.1"/>
    <property type="molecule type" value="Genomic_DNA"/>
</dbReference>
<gene>
    <name evidence="1" type="ORF">Fmac_030067</name>
</gene>
<protein>
    <recommendedName>
        <fullName evidence="3">Negative regulator of systemic acquired resistance SNI1</fullName>
    </recommendedName>
</protein>
<accession>A0ABD1LCD1</accession>
<organism evidence="1 2">
    <name type="scientific">Flemingia macrophylla</name>
    <dbReference type="NCBI Taxonomy" id="520843"/>
    <lineage>
        <taxon>Eukaryota</taxon>
        <taxon>Viridiplantae</taxon>
        <taxon>Streptophyta</taxon>
        <taxon>Embryophyta</taxon>
        <taxon>Tracheophyta</taxon>
        <taxon>Spermatophyta</taxon>
        <taxon>Magnoliopsida</taxon>
        <taxon>eudicotyledons</taxon>
        <taxon>Gunneridae</taxon>
        <taxon>Pentapetalae</taxon>
        <taxon>rosids</taxon>
        <taxon>fabids</taxon>
        <taxon>Fabales</taxon>
        <taxon>Fabaceae</taxon>
        <taxon>Papilionoideae</taxon>
        <taxon>50 kb inversion clade</taxon>
        <taxon>NPAAA clade</taxon>
        <taxon>indigoferoid/millettioid clade</taxon>
        <taxon>Phaseoleae</taxon>
        <taxon>Flemingia</taxon>
    </lineage>
</organism>
<comment type="caution">
    <text evidence="1">The sequence shown here is derived from an EMBL/GenBank/DDBJ whole genome shotgun (WGS) entry which is preliminary data.</text>
</comment>